<dbReference type="EMBL" id="JAERTX010000003">
    <property type="protein sequence ID" value="MBM9458899.1"/>
    <property type="molecule type" value="Genomic_DNA"/>
</dbReference>
<gene>
    <name evidence="1" type="ORF">JK386_03220</name>
</gene>
<dbReference type="AlphaFoldDB" id="A0A938Y7Z7"/>
<dbReference type="Gene3D" id="6.10.250.660">
    <property type="match status" value="1"/>
</dbReference>
<keyword evidence="2" id="KW-1185">Reference proteome</keyword>
<comment type="caution">
    <text evidence="1">The sequence shown here is derived from an EMBL/GenBank/DDBJ whole genome shotgun (WGS) entry which is preliminary data.</text>
</comment>
<dbReference type="NCBIfam" id="TIGR03544">
    <property type="entry name" value="DivI1A_domain"/>
    <property type="match status" value="2"/>
</dbReference>
<dbReference type="InterPro" id="IPR019933">
    <property type="entry name" value="DivIVA_domain"/>
</dbReference>
<evidence type="ECO:0000313" key="1">
    <source>
        <dbReference type="EMBL" id="MBM9458899.1"/>
    </source>
</evidence>
<proteinExistence type="predicted"/>
<evidence type="ECO:0000313" key="2">
    <source>
        <dbReference type="Proteomes" id="UP000663791"/>
    </source>
</evidence>
<sequence length="83" mass="9442">MPMSHAVSEMIQSARFTPVRFRHGYDMGEVDDLLDRVSREAAQGGAVRPLIEGRRFTQVRFREGYEMAEVDDLLARVVELADS</sequence>
<name>A0A938Y7Z7_9ACTN</name>
<accession>A0A938Y7Z7</accession>
<organism evidence="1 2">
    <name type="scientific">Nocardioides faecalis</name>
    <dbReference type="NCBI Taxonomy" id="2803858"/>
    <lineage>
        <taxon>Bacteria</taxon>
        <taxon>Bacillati</taxon>
        <taxon>Actinomycetota</taxon>
        <taxon>Actinomycetes</taxon>
        <taxon>Propionibacteriales</taxon>
        <taxon>Nocardioidaceae</taxon>
        <taxon>Nocardioides</taxon>
    </lineage>
</organism>
<dbReference type="Proteomes" id="UP000663791">
    <property type="component" value="Unassembled WGS sequence"/>
</dbReference>
<reference evidence="1" key="1">
    <citation type="submission" date="2021-01" db="EMBL/GenBank/DDBJ databases">
        <title>Novel species in genus Nocardioides.</title>
        <authorList>
            <person name="Zhang G."/>
        </authorList>
    </citation>
    <scope>NUCLEOTIDE SEQUENCE</scope>
    <source>
        <strain evidence="1">Zg-536</strain>
    </source>
</reference>
<protein>
    <submittedName>
        <fullName evidence="1">DivIVA domain-containing protein</fullName>
    </submittedName>
</protein>